<proteinExistence type="predicted"/>
<organism evidence="2 3">
    <name type="scientific">Chryseobacterium indologenes</name>
    <name type="common">Flavobacterium indologenes</name>
    <dbReference type="NCBI Taxonomy" id="253"/>
    <lineage>
        <taxon>Bacteria</taxon>
        <taxon>Pseudomonadati</taxon>
        <taxon>Bacteroidota</taxon>
        <taxon>Flavobacteriia</taxon>
        <taxon>Flavobacteriales</taxon>
        <taxon>Weeksellaceae</taxon>
        <taxon>Chryseobacterium group</taxon>
        <taxon>Chryseobacterium</taxon>
    </lineage>
</organism>
<dbReference type="Gene3D" id="2.60.40.10">
    <property type="entry name" value="Immunoglobulins"/>
    <property type="match status" value="1"/>
</dbReference>
<comment type="caution">
    <text evidence="2">The sequence shown here is derived from an EMBL/GenBank/DDBJ whole genome shotgun (WGS) entry which is preliminary data.</text>
</comment>
<dbReference type="SUPFAM" id="SSF52833">
    <property type="entry name" value="Thioredoxin-like"/>
    <property type="match status" value="1"/>
</dbReference>
<dbReference type="Proteomes" id="UP000037953">
    <property type="component" value="Unassembled WGS sequence"/>
</dbReference>
<sequence>MKKKLLFSFYVVFSLLQILSCSGSESDEGDSTATYLIISSEGGNEKLLGKTFTFKVKDNLNQDITAETEIYVNNQLINGNLYTPGEKGTYTVSAKYKALPVNPISVTAIINEGINFKHRILYEDFTGTWCGNCTRAGARAKNLALQTDDGFVFLGVHGPSGQDPWSNAVSTELELFKNVTGADLGWPTMFINRNTMWEDTENYTDMSVPFSQLRASSKIGIKIGSTVSGNALNIDTKISFAQNFTGLKIVAFIVEDELVGKQKNYIPALGPPTIYDYVHHNVLRNKLTSSVAGENIPDAQTMISSEYARSFQFSIPSDYNRNHLKIIVAVLDGSGTVLNVREEKIGVTNNYEFL</sequence>
<evidence type="ECO:0000313" key="2">
    <source>
        <dbReference type="EMBL" id="KPE51510.1"/>
    </source>
</evidence>
<evidence type="ECO:0000313" key="3">
    <source>
        <dbReference type="Proteomes" id="UP000037953"/>
    </source>
</evidence>
<reference evidence="2 3" key="1">
    <citation type="journal article" date="2015" name="Genom Data">
        <title>Draft genome sequence of a multidrug-resistant Chryseobacterium indologenes isolate from Malaysia.</title>
        <authorList>
            <person name="Yu C.Y."/>
            <person name="Ang G.Y."/>
            <person name="Cheng H.J."/>
            <person name="Cheong Y.M."/>
            <person name="Yin W.F."/>
            <person name="Chan K.G."/>
        </authorList>
    </citation>
    <scope>NUCLEOTIDE SEQUENCE [LARGE SCALE GENOMIC DNA]</scope>
    <source>
        <strain evidence="2 3">CI_885</strain>
    </source>
</reference>
<evidence type="ECO:0008006" key="4">
    <source>
        <dbReference type="Google" id="ProtNLM"/>
    </source>
</evidence>
<dbReference type="InterPro" id="IPR036249">
    <property type="entry name" value="Thioredoxin-like_sf"/>
</dbReference>
<dbReference type="AlphaFoldDB" id="A0A0N0ZX52"/>
<reference evidence="3" key="2">
    <citation type="submission" date="2015-09" db="EMBL/GenBank/DDBJ databases">
        <title>Draft genome sequence of a multidrug-resistant Chryseobacterium indologenes isolate from Malaysia.</title>
        <authorList>
            <person name="Yu C.Y."/>
            <person name="Ang G.Y."/>
            <person name="Chan K.-G."/>
        </authorList>
    </citation>
    <scope>NUCLEOTIDE SEQUENCE [LARGE SCALE GENOMIC DNA]</scope>
    <source>
        <strain evidence="3">CI_885</strain>
    </source>
</reference>
<keyword evidence="1" id="KW-0732">Signal</keyword>
<evidence type="ECO:0000256" key="1">
    <source>
        <dbReference type="SAM" id="SignalP"/>
    </source>
</evidence>
<dbReference type="RefSeq" id="WP_062698937.1">
    <property type="nucleotide sequence ID" value="NZ_LJOD01000005.1"/>
</dbReference>
<dbReference type="InterPro" id="IPR013783">
    <property type="entry name" value="Ig-like_fold"/>
</dbReference>
<accession>A0A0N0ZX52</accession>
<dbReference type="Pfam" id="PF11551">
    <property type="entry name" value="Omp28"/>
    <property type="match status" value="1"/>
</dbReference>
<dbReference type="EMBL" id="LJOD01000005">
    <property type="protein sequence ID" value="KPE51510.1"/>
    <property type="molecule type" value="Genomic_DNA"/>
</dbReference>
<dbReference type="InterPro" id="IPR021615">
    <property type="entry name" value="Omp28"/>
</dbReference>
<protein>
    <recommendedName>
        <fullName evidence="4">Omp28-related outer membrane protein</fullName>
    </recommendedName>
</protein>
<gene>
    <name evidence="2" type="ORF">AOB46_10270</name>
</gene>
<feature type="chain" id="PRO_5005865376" description="Omp28-related outer membrane protein" evidence="1">
    <location>
        <begin position="27"/>
        <end position="354"/>
    </location>
</feature>
<name>A0A0N0ZX52_CHRID</name>
<dbReference type="OrthoDB" id="1081990at2"/>
<feature type="signal peptide" evidence="1">
    <location>
        <begin position="1"/>
        <end position="26"/>
    </location>
</feature>
<dbReference type="PATRIC" id="fig|253.9.peg.3851"/>